<dbReference type="EMBL" id="LTAN01000001">
    <property type="protein sequence ID" value="OBR16321.1"/>
    <property type="molecule type" value="Genomic_DNA"/>
</dbReference>
<dbReference type="InterPro" id="IPR011009">
    <property type="entry name" value="Kinase-like_dom_sf"/>
</dbReference>
<sequence length="244" mass="26320">MVQFSTLLIAATACLVAAAPHGAQKSKAIVSRGAPAPGDELTLSKTNNNMDDGTFDANGGDITFKVGNKLGEGSAGRIYSIDCNGNAACNELGRVVLKHYIDNSQAGGERNNLAKIGELKAVKSSNGDEFTLLTQWDGVKFSELPTYQRLSQNTEENYDALVEFVDSAISKITDDAKAYITNNLIFHEDVNDANVLMQESDGKITSAKVIDWDKATIISADNVEDALGDMEYVVNLAFERFKPE</sequence>
<dbReference type="GO" id="GO:0004672">
    <property type="term" value="F:protein kinase activity"/>
    <property type="evidence" value="ECO:0007669"/>
    <property type="project" value="InterPro"/>
</dbReference>
<reference evidence="4" key="1">
    <citation type="journal article" date="2017" name="BMC Genomics">
        <title>Gapless genome assembly of Colletotrichum higginsianum reveals chromosome structure and association of transposable elements with secondary metabolite gene clusters.</title>
        <authorList>
            <person name="Dallery J.-F."/>
            <person name="Lapalu N."/>
            <person name="Zampounis A."/>
            <person name="Pigne S."/>
            <person name="Luyten I."/>
            <person name="Amselem J."/>
            <person name="Wittenberg A.H.J."/>
            <person name="Zhou S."/>
            <person name="de Queiroz M.V."/>
            <person name="Robin G.P."/>
            <person name="Auger A."/>
            <person name="Hainaut M."/>
            <person name="Henrissat B."/>
            <person name="Kim K.-T."/>
            <person name="Lee Y.-H."/>
            <person name="Lespinet O."/>
            <person name="Schwartz D.C."/>
            <person name="Thon M.R."/>
            <person name="O'Connell R.J."/>
        </authorList>
    </citation>
    <scope>NUCLEOTIDE SEQUENCE [LARGE SCALE GENOMIC DNA]</scope>
    <source>
        <strain evidence="4">IMI 349063</strain>
    </source>
</reference>
<name>A0A1B7YWA0_COLHI</name>
<dbReference type="Proteomes" id="UP000092177">
    <property type="component" value="Chromosome 1"/>
</dbReference>
<evidence type="ECO:0000256" key="1">
    <source>
        <dbReference type="SAM" id="SignalP"/>
    </source>
</evidence>
<accession>A0A1B7YWA0</accession>
<dbReference type="VEuPathDB" id="FungiDB:CH63R_01501"/>
<dbReference type="SUPFAM" id="SSF56112">
    <property type="entry name" value="Protein kinase-like (PK-like)"/>
    <property type="match status" value="1"/>
</dbReference>
<proteinExistence type="predicted"/>
<evidence type="ECO:0000313" key="3">
    <source>
        <dbReference type="EMBL" id="OBR16321.1"/>
    </source>
</evidence>
<dbReference type="GeneID" id="28860583"/>
<gene>
    <name evidence="3" type="ORF">CH63R_01501</name>
</gene>
<dbReference type="GO" id="GO:0005524">
    <property type="term" value="F:ATP binding"/>
    <property type="evidence" value="ECO:0007669"/>
    <property type="project" value="InterPro"/>
</dbReference>
<dbReference type="AlphaFoldDB" id="A0A1B7YWA0"/>
<organism evidence="3 4">
    <name type="scientific">Colletotrichum higginsianum (strain IMI 349063)</name>
    <name type="common">Crucifer anthracnose fungus</name>
    <dbReference type="NCBI Taxonomy" id="759273"/>
    <lineage>
        <taxon>Eukaryota</taxon>
        <taxon>Fungi</taxon>
        <taxon>Dikarya</taxon>
        <taxon>Ascomycota</taxon>
        <taxon>Pezizomycotina</taxon>
        <taxon>Sordariomycetes</taxon>
        <taxon>Hypocreomycetidae</taxon>
        <taxon>Glomerellales</taxon>
        <taxon>Glomerellaceae</taxon>
        <taxon>Colletotrichum</taxon>
        <taxon>Colletotrichum destructivum species complex</taxon>
    </lineage>
</organism>
<keyword evidence="4" id="KW-1185">Reference proteome</keyword>
<comment type="caution">
    <text evidence="3">The sequence shown here is derived from an EMBL/GenBank/DDBJ whole genome shotgun (WGS) entry which is preliminary data.</text>
</comment>
<protein>
    <recommendedName>
        <fullName evidence="2">Protein kinase domain-containing protein</fullName>
    </recommendedName>
</protein>
<keyword evidence="1" id="KW-0732">Signal</keyword>
<feature type="domain" description="Protein kinase" evidence="2">
    <location>
        <begin position="64"/>
        <end position="244"/>
    </location>
</feature>
<dbReference type="InterPro" id="IPR000719">
    <property type="entry name" value="Prot_kinase_dom"/>
</dbReference>
<feature type="chain" id="PRO_5008601971" description="Protein kinase domain-containing protein" evidence="1">
    <location>
        <begin position="19"/>
        <end position="244"/>
    </location>
</feature>
<dbReference type="OrthoDB" id="4829645at2759"/>
<dbReference type="PROSITE" id="PS50011">
    <property type="entry name" value="PROTEIN_KINASE_DOM"/>
    <property type="match status" value="1"/>
</dbReference>
<dbReference type="KEGG" id="chig:CH63R_01501"/>
<evidence type="ECO:0000313" key="4">
    <source>
        <dbReference type="Proteomes" id="UP000092177"/>
    </source>
</evidence>
<dbReference type="RefSeq" id="XP_018164838.1">
    <property type="nucleotide sequence ID" value="XM_018296476.1"/>
</dbReference>
<evidence type="ECO:0000259" key="2">
    <source>
        <dbReference type="PROSITE" id="PS50011"/>
    </source>
</evidence>
<feature type="signal peptide" evidence="1">
    <location>
        <begin position="1"/>
        <end position="18"/>
    </location>
</feature>